<dbReference type="Proteomes" id="UP001201980">
    <property type="component" value="Unassembled WGS sequence"/>
</dbReference>
<feature type="compositionally biased region" description="Low complexity" evidence="1">
    <location>
        <begin position="21"/>
        <end position="56"/>
    </location>
</feature>
<sequence length="122" mass="13582">MAPPLHRRFIAAIKRRASQDSKASTGSTTSTSSRTSNVSTAVSTELDDGNSSNSSGANRRRTLVEQRIRNQPVDEFMLCDFLDNKFGTGNWELSLETDTYYIKVPTKLQIGEIRSLAPQHTF</sequence>
<protein>
    <submittedName>
        <fullName evidence="2">Uncharacterized protein</fullName>
    </submittedName>
</protein>
<accession>A0AAD5RS34</accession>
<name>A0AAD5RS34_9PEZI</name>
<proteinExistence type="predicted"/>
<comment type="caution">
    <text evidence="2">The sequence shown here is derived from an EMBL/GenBank/DDBJ whole genome shotgun (WGS) entry which is preliminary data.</text>
</comment>
<dbReference type="EMBL" id="JAKWBI020000095">
    <property type="protein sequence ID" value="KAJ2902950.1"/>
    <property type="molecule type" value="Genomic_DNA"/>
</dbReference>
<organism evidence="2 3">
    <name type="scientific">Zalerion maritima</name>
    <dbReference type="NCBI Taxonomy" id="339359"/>
    <lineage>
        <taxon>Eukaryota</taxon>
        <taxon>Fungi</taxon>
        <taxon>Dikarya</taxon>
        <taxon>Ascomycota</taxon>
        <taxon>Pezizomycotina</taxon>
        <taxon>Sordariomycetes</taxon>
        <taxon>Lulworthiomycetidae</taxon>
        <taxon>Lulworthiales</taxon>
        <taxon>Lulworthiaceae</taxon>
        <taxon>Zalerion</taxon>
    </lineage>
</organism>
<evidence type="ECO:0000313" key="2">
    <source>
        <dbReference type="EMBL" id="KAJ2902950.1"/>
    </source>
</evidence>
<reference evidence="2" key="1">
    <citation type="submission" date="2022-07" db="EMBL/GenBank/DDBJ databases">
        <title>Draft genome sequence of Zalerion maritima ATCC 34329, a (micro)plastics degrading marine fungus.</title>
        <authorList>
            <person name="Paco A."/>
            <person name="Goncalves M.F.M."/>
            <person name="Rocha-Santos T.A.P."/>
            <person name="Alves A."/>
        </authorList>
    </citation>
    <scope>NUCLEOTIDE SEQUENCE</scope>
    <source>
        <strain evidence="2">ATCC 34329</strain>
    </source>
</reference>
<keyword evidence="3" id="KW-1185">Reference proteome</keyword>
<evidence type="ECO:0000256" key="1">
    <source>
        <dbReference type="SAM" id="MobiDB-lite"/>
    </source>
</evidence>
<feature type="region of interest" description="Disordered" evidence="1">
    <location>
        <begin position="13"/>
        <end position="67"/>
    </location>
</feature>
<dbReference type="AlphaFoldDB" id="A0AAD5RS34"/>
<gene>
    <name evidence="2" type="ORF">MKZ38_010602</name>
</gene>
<evidence type="ECO:0000313" key="3">
    <source>
        <dbReference type="Proteomes" id="UP001201980"/>
    </source>
</evidence>